<dbReference type="GO" id="GO:0003700">
    <property type="term" value="F:DNA-binding transcription factor activity"/>
    <property type="evidence" value="ECO:0007669"/>
    <property type="project" value="InterPro"/>
</dbReference>
<dbReference type="CDD" id="cd00592">
    <property type="entry name" value="HTH_MerR-like"/>
    <property type="match status" value="1"/>
</dbReference>
<dbReference type="OrthoDB" id="3191171at2"/>
<dbReference type="PANTHER" id="PTHR30204:SF89">
    <property type="entry name" value="HTH MERR-TYPE DOMAIN-CONTAINING PROTEIN"/>
    <property type="match status" value="1"/>
</dbReference>
<evidence type="ECO:0000313" key="4">
    <source>
        <dbReference type="Proteomes" id="UP000269019"/>
    </source>
</evidence>
<evidence type="ECO:0000313" key="3">
    <source>
        <dbReference type="EMBL" id="AZA13506.1"/>
    </source>
</evidence>
<gene>
    <name evidence="3" type="primary">hmrR</name>
    <name evidence="3" type="ORF">CCHOA_05530</name>
</gene>
<dbReference type="PRINTS" id="PR00040">
    <property type="entry name" value="HTHMERR"/>
</dbReference>
<keyword evidence="1" id="KW-0238">DNA-binding</keyword>
<protein>
    <submittedName>
        <fullName evidence="3">HTH-type transcriptional regulator HmrR</fullName>
    </submittedName>
</protein>
<dbReference type="RefSeq" id="WP_123927690.1">
    <property type="nucleotide sequence ID" value="NZ_CP033896.1"/>
</dbReference>
<accession>A0A3G6J6D0</accession>
<dbReference type="Gene3D" id="1.10.1660.10">
    <property type="match status" value="1"/>
</dbReference>
<sequence length="245" mass="27292">MNALRAVNSADQGAHKTLGNNQKTMSIGEVHQQLQAEFSDVTLSRIRYYEQEGLVSPRRTASGYRRYTESDVERIRYVLTQQRDNFLPLKVIKEHLDALDDGTVVAMMATKSTKPLDMRQPLATTQQRYTVKTLSEAAGVPVQAVKRLTEAGILQPGREGLYDADDVTIAKAAFALNGFGLGIRQLDQLKKQADRQSALIAQVAVRSTEHFTAERSLHQEEVSLQVASLMQNLHGVLVRKGIHRP</sequence>
<dbReference type="InterPro" id="IPR000551">
    <property type="entry name" value="MerR-type_HTH_dom"/>
</dbReference>
<dbReference type="SMART" id="SM00422">
    <property type="entry name" value="HTH_MERR"/>
    <property type="match status" value="1"/>
</dbReference>
<name>A0A3G6J6D0_9CORY</name>
<dbReference type="AlphaFoldDB" id="A0A3G6J6D0"/>
<dbReference type="Proteomes" id="UP000269019">
    <property type="component" value="Chromosome"/>
</dbReference>
<feature type="domain" description="HTH merR-type" evidence="2">
    <location>
        <begin position="24"/>
        <end position="98"/>
    </location>
</feature>
<organism evidence="3 4">
    <name type="scientific">Corynebacterium choanae</name>
    <dbReference type="NCBI Taxonomy" id="1862358"/>
    <lineage>
        <taxon>Bacteria</taxon>
        <taxon>Bacillati</taxon>
        <taxon>Actinomycetota</taxon>
        <taxon>Actinomycetes</taxon>
        <taxon>Mycobacteriales</taxon>
        <taxon>Corynebacteriaceae</taxon>
        <taxon>Corynebacterium</taxon>
    </lineage>
</organism>
<dbReference type="PROSITE" id="PS50937">
    <property type="entry name" value="HTH_MERR_2"/>
    <property type="match status" value="1"/>
</dbReference>
<evidence type="ECO:0000256" key="1">
    <source>
        <dbReference type="ARBA" id="ARBA00023125"/>
    </source>
</evidence>
<dbReference type="GO" id="GO:0003677">
    <property type="term" value="F:DNA binding"/>
    <property type="evidence" value="ECO:0007669"/>
    <property type="project" value="UniProtKB-KW"/>
</dbReference>
<dbReference type="EMBL" id="CP033896">
    <property type="protein sequence ID" value="AZA13506.1"/>
    <property type="molecule type" value="Genomic_DNA"/>
</dbReference>
<dbReference type="PANTHER" id="PTHR30204">
    <property type="entry name" value="REDOX-CYCLING DRUG-SENSING TRANSCRIPTIONAL ACTIVATOR SOXR"/>
    <property type="match status" value="1"/>
</dbReference>
<keyword evidence="4" id="KW-1185">Reference proteome</keyword>
<evidence type="ECO:0000259" key="2">
    <source>
        <dbReference type="PROSITE" id="PS50937"/>
    </source>
</evidence>
<dbReference type="Pfam" id="PF13411">
    <property type="entry name" value="MerR_1"/>
    <property type="match status" value="2"/>
</dbReference>
<dbReference type="KEGG" id="ccho:CCHOA_05530"/>
<proteinExistence type="predicted"/>
<dbReference type="SUPFAM" id="SSF46955">
    <property type="entry name" value="Putative DNA-binding domain"/>
    <property type="match status" value="1"/>
</dbReference>
<dbReference type="InterPro" id="IPR009061">
    <property type="entry name" value="DNA-bd_dom_put_sf"/>
</dbReference>
<reference evidence="3 4" key="1">
    <citation type="submission" date="2018-11" db="EMBL/GenBank/DDBJ databases">
        <authorList>
            <person name="Kleinhagauer T."/>
            <person name="Glaeser S.P."/>
            <person name="Spergser J."/>
            <person name="Ruckert C."/>
            <person name="Kaempfer P."/>
            <person name="Busse H.-J."/>
        </authorList>
    </citation>
    <scope>NUCLEOTIDE SEQUENCE [LARGE SCALE GENOMIC DNA]</scope>
    <source>
        <strain evidence="3 4">200CH</strain>
    </source>
</reference>
<dbReference type="InterPro" id="IPR047057">
    <property type="entry name" value="MerR_fam"/>
</dbReference>